<feature type="region of interest" description="Disordered" evidence="10">
    <location>
        <begin position="1847"/>
        <end position="1885"/>
    </location>
</feature>
<keyword evidence="6" id="KW-0539">Nucleus</keyword>
<dbReference type="Pfam" id="PF00439">
    <property type="entry name" value="Bromodomain"/>
    <property type="match status" value="2"/>
</dbReference>
<feature type="region of interest" description="Disordered" evidence="10">
    <location>
        <begin position="359"/>
        <end position="440"/>
    </location>
</feature>
<dbReference type="CDD" id="cd20404">
    <property type="entry name" value="Tudor_Agenet_AtEML-like"/>
    <property type="match status" value="7"/>
</dbReference>
<feature type="region of interest" description="Disordered" evidence="10">
    <location>
        <begin position="2022"/>
        <end position="2059"/>
    </location>
</feature>
<dbReference type="PANTHER" id="PTHR12663">
    <property type="entry name" value="ANDROGEN INDUCED INHIBITOR OF PROLIFERATION AS3 / PDS5-RELATED"/>
    <property type="match status" value="1"/>
</dbReference>
<keyword evidence="4" id="KW-0862">Zinc</keyword>
<dbReference type="GO" id="GO:0000785">
    <property type="term" value="C:chromatin"/>
    <property type="evidence" value="ECO:0007669"/>
    <property type="project" value="TreeGrafter"/>
</dbReference>
<comment type="subcellular location">
    <subcellularLocation>
        <location evidence="1">Nucleus</location>
    </subcellularLocation>
</comment>
<feature type="region of interest" description="Disordered" evidence="10">
    <location>
        <begin position="1407"/>
        <end position="1427"/>
    </location>
</feature>
<keyword evidence="9" id="KW-0175">Coiled coil</keyword>
<feature type="compositionally biased region" description="Basic residues" evidence="10">
    <location>
        <begin position="556"/>
        <end position="567"/>
    </location>
</feature>
<evidence type="ECO:0000256" key="2">
    <source>
        <dbReference type="ARBA" id="ARBA00022723"/>
    </source>
</evidence>
<evidence type="ECO:0000256" key="6">
    <source>
        <dbReference type="ARBA" id="ARBA00023242"/>
    </source>
</evidence>
<dbReference type="SMART" id="SM00297">
    <property type="entry name" value="BROMO"/>
    <property type="match status" value="2"/>
</dbReference>
<dbReference type="PANTHER" id="PTHR12663:SF0">
    <property type="entry name" value="PRECOCIOUS DISSOCIATION OF SISTERS 5, ISOFORM A"/>
    <property type="match status" value="1"/>
</dbReference>
<dbReference type="Pfam" id="PF00628">
    <property type="entry name" value="PHD"/>
    <property type="match status" value="1"/>
</dbReference>
<dbReference type="GO" id="GO:0008270">
    <property type="term" value="F:zinc ion binding"/>
    <property type="evidence" value="ECO:0007669"/>
    <property type="project" value="UniProtKB-KW"/>
</dbReference>
<dbReference type="GO" id="GO:0007064">
    <property type="term" value="P:mitotic sister chromatid cohesion"/>
    <property type="evidence" value="ECO:0007669"/>
    <property type="project" value="InterPro"/>
</dbReference>
<dbReference type="InterPro" id="IPR013083">
    <property type="entry name" value="Znf_RING/FYVE/PHD"/>
</dbReference>
<dbReference type="CDD" id="cd15567">
    <property type="entry name" value="PHD4_NSD"/>
    <property type="match status" value="1"/>
</dbReference>
<dbReference type="PROSITE" id="PS50014">
    <property type="entry name" value="BROMODOMAIN_2"/>
    <property type="match status" value="2"/>
</dbReference>
<keyword evidence="2" id="KW-0479">Metal-binding</keyword>
<dbReference type="PROSITE" id="PS50016">
    <property type="entry name" value="ZF_PHD_2"/>
    <property type="match status" value="1"/>
</dbReference>
<feature type="domain" description="Bromo" evidence="11">
    <location>
        <begin position="1254"/>
        <end position="1327"/>
    </location>
</feature>
<feature type="region of interest" description="Disordered" evidence="10">
    <location>
        <begin position="187"/>
        <end position="208"/>
    </location>
</feature>
<dbReference type="InterPro" id="IPR019787">
    <property type="entry name" value="Znf_PHD-finger"/>
</dbReference>
<keyword evidence="3 8" id="KW-0863">Zinc-finger</keyword>
<accession>A0AAX4PLW6</accession>
<dbReference type="PROSITE" id="PS50827">
    <property type="entry name" value="DDT"/>
    <property type="match status" value="1"/>
</dbReference>
<dbReference type="Gene3D" id="2.30.30.140">
    <property type="match status" value="8"/>
</dbReference>
<dbReference type="Pfam" id="PF02791">
    <property type="entry name" value="DDT"/>
    <property type="match status" value="1"/>
</dbReference>
<dbReference type="SMART" id="SM00571">
    <property type="entry name" value="DDT"/>
    <property type="match status" value="1"/>
</dbReference>
<sequence length="2277" mass="257818">MATRRSARFSAATPNGGGKGSSEVEDRRLENGGEAHTDTGPGEAVGAEAPRPVMEAPSPSPSHSGAEAPQPDASVLVHSEDLSDIASVYCLLRTFSWQLRLSPFSLKALVCGLASKRHCQLVDEVHVSLMRLLLLDMVPEDRANFGINVAFLDYQTWPEFVWQYLEFKHEQKLQKKRNENGADKIAKLHGNEPENEPDDPNPEVNDPLTRYRYGLEEKGPSRDRLATYKRESASREGDLGIKLSLCEADAGEVGDTCFVKVVLDWGREQHERVERVRSAVIEPAAGRGAVGRRGQHDLVRRSKEYHLVDLRGKVSILQRLCDDILDCSVVRCEMWQREEYGMRQVLRFNTLLHTLNSKQEFGGPGRKSLSKQFKPSAKDLLQTPKKRGRPPKWAVQLAQTPASGKKEKTGDDDWDPRSETRRGPRVSFTSPSGEASSAAAEGLGAHDHNYDACVLCGLGGNLLCCDGCPAAFHVKCGGENNKIIMSDGQWLCEECRIKKENDGKYSDSLHEDLMCLKKVTCAPKTGVRTATWQIQDFAFQCSVLDTEVEVEEPKKPRSSRKGKKKSRPQQPMVYAGSSAPISIEWKCKSLATRHPLETKQEAAEALKGGFEEEIRVEYFDHEIDTYVNKYKHSWQTLFNEMSSRTKTRGADKVLTISKYQWPTRIARGQKNLGKLPLCNVHPNAHVAVVYLSRTERRLWGLLEGNWGAQAAWRSKWINSVFHASTPHELGLRLIELEEALDERARTDRWFQTADFRLLSNRMREDPQQEIRSVQKYIGLKLGELKLGEYVDRPQALQAVHPVRPGKRKPWPYRLYATGEKPLFTWRKNRNFLGNSKSLARKQARQTARRGGVHPVVGCLYPNKRYGVLSQQQEWRLRAEEAETFSEIAVLIREFNDSIVWDEVTDVPEDCAGMEVLDRRECEEISEEDGEVYGVVEYWCRRPPVETSEFGEQSSYQAQGAGVVKEEWVREEDVPLKLVKDYVEIQRMESSKSERYFLRAEHVHPGLTGMNVETFWADEARWYKASLVVLPKDRGVKLVYASGHEEAMDMASFNEALQNQEISVERDVLKGQLSRAKYLEQQKEFEAKAAKEAEEELKRQRKLEREKERQSQRIELTEDDHKRLKLVNKAILDACVRISTGKDTTKGKKSKEWVASFIPRNVLNVLLDRAESGHLKPICMEVAGGDSEEQVRKVPVVGVVPSDGEDRNGKKLSAEHFEPPAVQPSSQARMNRENQDRCLLILERMEDVKGEGEDEDVELASEFYLLPTRKKIPDYYKAIAAPIDIYSIRACLNRTKTNTYGNVQDFVRDVELMFSNARTYNQEDSKIYEYAVKLREWFWGQVGDYFPFVTQENWAENTSDKLSARTAAEKAAAKAKAKEEKQKLKELAKIQAKEAREALKREKQEAKAKAQAEARAAKQAAQLQKPRGLQRPLRERLLAALSVVRDVMKLPESYPFHDPVDVELIPVYGEIIKSPMDLGTIKDRLEVGKEVGWSKIEYRSEAEVLRDAKLVWSNCRTFNNEEDPVYKQSQVVEPAFDTLWKLRVEISDGRRYHIDSNKPKVVTEAPEKCVGYRVGVWWPRSLCFFYGNIVSYEKEKHKIEYDDGQTAYVTLSKHHVHYYDDRFDFAYTFSASDGNPVDLAKIEEEAARAREAAKAKVKRPVLTEPKSKETAVGWRLGLLWEEDNTYYYGLVKSYDAAEGKHTILYDDGSVESIDLSGVTVKWVMQTIPEPEPAPEPKKKKVRTVRCGECASCLNPRAKKGCLNPRPKIKPAEKQAEPEPPMGEAAVGWRVGVYWDPDKKYYYGVIHSFDAAAGTHAIFYEEDGTMENLDLSKVKIEWVKQTRPELVPKAKLSGKKRASASSGSPKPAAKKAKTSAKPPTGSNAVGSRVGVWWEDDKTFYYGTIKSFDKKEGKHQILYEDDNVEDWLLLAEEKLDWPDLAKTKAKPAEKQAEPEPPMGEAAVGWRVGVYWDPDKKYYYGVIHSFDAAAGTHAIFYEEDGTMENLDLSKVKIEWVKQTRPELVPKAKLSGKKRASASSGSPKPAVKKAKTSAKPPTGSNAVGSRVGVWWEDDKTFYYGTIKSFDKKEGKHEILYEDGTDELISLAEEKLDWPGLAQAKAKAVPVSPKPKKKAQPQPPKGEAAVGWRVGVYWGPDKKYYYGVVHSYDKAAGTHLVVYEDSTMESLNLVKVKVQWVEVVPVASRPILIEAPAEEPPAKKAKAGKGHVGKRVGIWWEDDACFYYGVLESYDESKGTHHIKYDDGTDEHLHLGEHKVDWKGKAK</sequence>
<dbReference type="SMART" id="SM00333">
    <property type="entry name" value="TUDOR"/>
    <property type="match status" value="6"/>
</dbReference>
<keyword evidence="5 7" id="KW-0103">Bromodomain</keyword>
<dbReference type="PROSITE" id="PS01359">
    <property type="entry name" value="ZF_PHD_1"/>
    <property type="match status" value="1"/>
</dbReference>
<dbReference type="InterPro" id="IPR019786">
    <property type="entry name" value="Zinc_finger_PHD-type_CS"/>
</dbReference>
<dbReference type="InterPro" id="IPR001965">
    <property type="entry name" value="Znf_PHD"/>
</dbReference>
<dbReference type="Gene3D" id="1.20.920.10">
    <property type="entry name" value="Bromodomain-like"/>
    <property type="match status" value="2"/>
</dbReference>
<feature type="domain" description="DDT" evidence="13">
    <location>
        <begin position="79"/>
        <end position="139"/>
    </location>
</feature>
<evidence type="ECO:0000313" key="15">
    <source>
        <dbReference type="Proteomes" id="UP001472866"/>
    </source>
</evidence>
<dbReference type="InterPro" id="IPR039776">
    <property type="entry name" value="Pds5"/>
</dbReference>
<feature type="coiled-coil region" evidence="9">
    <location>
        <begin position="1074"/>
        <end position="1119"/>
    </location>
</feature>
<dbReference type="InterPro" id="IPR011011">
    <property type="entry name" value="Znf_FYVE_PHD"/>
</dbReference>
<proteinExistence type="predicted"/>
<dbReference type="InterPro" id="IPR001487">
    <property type="entry name" value="Bromodomain"/>
</dbReference>
<dbReference type="InterPro" id="IPR002999">
    <property type="entry name" value="Tudor"/>
</dbReference>
<evidence type="ECO:0000256" key="3">
    <source>
        <dbReference type="ARBA" id="ARBA00022771"/>
    </source>
</evidence>
<dbReference type="SUPFAM" id="SSF63748">
    <property type="entry name" value="Tudor/PWWP/MBT"/>
    <property type="match status" value="2"/>
</dbReference>
<protein>
    <submittedName>
        <fullName evidence="14">Bromodomain-containing protein</fullName>
    </submittedName>
</protein>
<feature type="region of interest" description="Disordered" evidence="10">
    <location>
        <begin position="552"/>
        <end position="573"/>
    </location>
</feature>
<keyword evidence="15" id="KW-1185">Reference proteome</keyword>
<feature type="compositionally biased region" description="Low complexity" evidence="10">
    <location>
        <begin position="1"/>
        <end position="13"/>
    </location>
</feature>
<feature type="domain" description="PHD-type" evidence="12">
    <location>
        <begin position="450"/>
        <end position="498"/>
    </location>
</feature>
<dbReference type="CDD" id="cd04369">
    <property type="entry name" value="Bromodomain"/>
    <property type="match status" value="1"/>
</dbReference>
<feature type="region of interest" description="Disordered" evidence="10">
    <location>
        <begin position="2117"/>
        <end position="2137"/>
    </location>
</feature>
<dbReference type="InterPro" id="IPR036427">
    <property type="entry name" value="Bromodomain-like_sf"/>
</dbReference>
<feature type="region of interest" description="Disordered" evidence="10">
    <location>
        <begin position="1"/>
        <end position="73"/>
    </location>
</feature>
<evidence type="ECO:0000259" key="13">
    <source>
        <dbReference type="PROSITE" id="PS50827"/>
    </source>
</evidence>
<dbReference type="GO" id="GO:0006281">
    <property type="term" value="P:DNA repair"/>
    <property type="evidence" value="ECO:0007669"/>
    <property type="project" value="TreeGrafter"/>
</dbReference>
<evidence type="ECO:0000256" key="5">
    <source>
        <dbReference type="ARBA" id="ARBA00023117"/>
    </source>
</evidence>
<dbReference type="SMART" id="SM00249">
    <property type="entry name" value="PHD"/>
    <property type="match status" value="1"/>
</dbReference>
<evidence type="ECO:0000256" key="1">
    <source>
        <dbReference type="ARBA" id="ARBA00004123"/>
    </source>
</evidence>
<name>A0AAX4PLW6_9CHLO</name>
<dbReference type="SUPFAM" id="SSF47370">
    <property type="entry name" value="Bromodomain"/>
    <property type="match status" value="2"/>
</dbReference>
<dbReference type="EMBL" id="CP151516">
    <property type="protein sequence ID" value="WZN66748.1"/>
    <property type="molecule type" value="Genomic_DNA"/>
</dbReference>
<evidence type="ECO:0000256" key="7">
    <source>
        <dbReference type="PROSITE-ProRule" id="PRU00035"/>
    </source>
</evidence>
<evidence type="ECO:0000256" key="4">
    <source>
        <dbReference type="ARBA" id="ARBA00022833"/>
    </source>
</evidence>
<dbReference type="SUPFAM" id="SSF57903">
    <property type="entry name" value="FYVE/PHD zinc finger"/>
    <property type="match status" value="1"/>
</dbReference>
<organism evidence="14 15">
    <name type="scientific">Chloropicon roscoffensis</name>
    <dbReference type="NCBI Taxonomy" id="1461544"/>
    <lineage>
        <taxon>Eukaryota</taxon>
        <taxon>Viridiplantae</taxon>
        <taxon>Chlorophyta</taxon>
        <taxon>Chloropicophyceae</taxon>
        <taxon>Chloropicales</taxon>
        <taxon>Chloropicaceae</taxon>
        <taxon>Chloropicon</taxon>
    </lineage>
</organism>
<feature type="compositionally biased region" description="Basic and acidic residues" evidence="10">
    <location>
        <begin position="404"/>
        <end position="422"/>
    </location>
</feature>
<evidence type="ECO:0000256" key="8">
    <source>
        <dbReference type="PROSITE-ProRule" id="PRU00146"/>
    </source>
</evidence>
<dbReference type="PRINTS" id="PR00503">
    <property type="entry name" value="BROMODOMAIN"/>
</dbReference>
<evidence type="ECO:0000259" key="12">
    <source>
        <dbReference type="PROSITE" id="PS50016"/>
    </source>
</evidence>
<evidence type="ECO:0000256" key="10">
    <source>
        <dbReference type="SAM" id="MobiDB-lite"/>
    </source>
</evidence>
<gene>
    <name evidence="14" type="ORF">HKI87_16g83180</name>
</gene>
<dbReference type="Gene3D" id="3.30.40.10">
    <property type="entry name" value="Zinc/RING finger domain, C3HC4 (zinc finger)"/>
    <property type="match status" value="1"/>
</dbReference>
<evidence type="ECO:0000313" key="14">
    <source>
        <dbReference type="EMBL" id="WZN66748.1"/>
    </source>
</evidence>
<dbReference type="InterPro" id="IPR018501">
    <property type="entry name" value="DDT_dom"/>
</dbReference>
<feature type="compositionally biased region" description="Basic and acidic residues" evidence="10">
    <location>
        <begin position="22"/>
        <end position="37"/>
    </location>
</feature>
<feature type="domain" description="Bromo" evidence="11">
    <location>
        <begin position="1447"/>
        <end position="1525"/>
    </location>
</feature>
<dbReference type="Proteomes" id="UP001472866">
    <property type="component" value="Chromosome 16"/>
</dbReference>
<dbReference type="GO" id="GO:0005634">
    <property type="term" value="C:nucleus"/>
    <property type="evidence" value="ECO:0007669"/>
    <property type="project" value="UniProtKB-SubCell"/>
</dbReference>
<reference evidence="14 15" key="1">
    <citation type="submission" date="2024-03" db="EMBL/GenBank/DDBJ databases">
        <title>Complete genome sequence of the green alga Chloropicon roscoffensis RCC1871.</title>
        <authorList>
            <person name="Lemieux C."/>
            <person name="Pombert J.-F."/>
            <person name="Otis C."/>
            <person name="Turmel M."/>
        </authorList>
    </citation>
    <scope>NUCLEOTIDE SEQUENCE [LARGE SCALE GENOMIC DNA]</scope>
    <source>
        <strain evidence="14 15">RCC1871</strain>
    </source>
</reference>
<evidence type="ECO:0000259" key="11">
    <source>
        <dbReference type="PROSITE" id="PS50014"/>
    </source>
</evidence>
<evidence type="ECO:0000256" key="9">
    <source>
        <dbReference type="SAM" id="Coils"/>
    </source>
</evidence>